<dbReference type="PANTHER" id="PTHR33938:SF8">
    <property type="entry name" value="CARBOXYLIC ESTER HYDROLASE"/>
    <property type="match status" value="1"/>
</dbReference>
<evidence type="ECO:0000256" key="7">
    <source>
        <dbReference type="ARBA" id="ARBA00023157"/>
    </source>
</evidence>
<keyword evidence="2" id="KW-0719">Serine esterase</keyword>
<protein>
    <recommendedName>
        <fullName evidence="8">Carboxylic ester hydrolase</fullName>
        <ecNumber evidence="8">3.1.1.-</ecNumber>
    </recommendedName>
</protein>
<name>A0A179HC67_PURLI</name>
<evidence type="ECO:0000256" key="8">
    <source>
        <dbReference type="RuleBase" id="RU361238"/>
    </source>
</evidence>
<keyword evidence="7" id="KW-1015">Disulfide bond</keyword>
<dbReference type="EC" id="3.1.1.-" evidence="8"/>
<dbReference type="Pfam" id="PF07519">
    <property type="entry name" value="Tannase"/>
    <property type="match status" value="1"/>
</dbReference>
<dbReference type="GO" id="GO:0030600">
    <property type="term" value="F:feruloyl esterase activity"/>
    <property type="evidence" value="ECO:0007669"/>
    <property type="project" value="UniProtKB-ARBA"/>
</dbReference>
<keyword evidence="4 8" id="KW-0732">Signal</keyword>
<keyword evidence="6" id="KW-0106">Calcium</keyword>
<dbReference type="EMBL" id="LSBH01000001">
    <property type="protein sequence ID" value="OAQ87654.1"/>
    <property type="molecule type" value="Genomic_DNA"/>
</dbReference>
<dbReference type="GO" id="GO:0046872">
    <property type="term" value="F:metal ion binding"/>
    <property type="evidence" value="ECO:0007669"/>
    <property type="project" value="UniProtKB-KW"/>
</dbReference>
<dbReference type="PANTHER" id="PTHR33938">
    <property type="entry name" value="FERULOYL ESTERASE B-RELATED"/>
    <property type="match status" value="1"/>
</dbReference>
<comment type="similarity">
    <text evidence="1 8">Belongs to the tannase family.</text>
</comment>
<accession>A0A179HC67</accession>
<dbReference type="Proteomes" id="UP000078240">
    <property type="component" value="Unassembled WGS sequence"/>
</dbReference>
<evidence type="ECO:0000313" key="9">
    <source>
        <dbReference type="EMBL" id="OAQ87654.1"/>
    </source>
</evidence>
<keyword evidence="3" id="KW-0479">Metal-binding</keyword>
<evidence type="ECO:0000256" key="1">
    <source>
        <dbReference type="ARBA" id="ARBA00006249"/>
    </source>
</evidence>
<evidence type="ECO:0000313" key="10">
    <source>
        <dbReference type="Proteomes" id="UP000078240"/>
    </source>
</evidence>
<evidence type="ECO:0000256" key="3">
    <source>
        <dbReference type="ARBA" id="ARBA00022723"/>
    </source>
</evidence>
<feature type="signal peptide" evidence="8">
    <location>
        <begin position="1"/>
        <end position="19"/>
    </location>
</feature>
<dbReference type="Gene3D" id="3.40.50.1820">
    <property type="entry name" value="alpha/beta hydrolase"/>
    <property type="match status" value="1"/>
</dbReference>
<gene>
    <name evidence="9" type="ORF">VFPBJ_01694</name>
</gene>
<dbReference type="InterPro" id="IPR029058">
    <property type="entry name" value="AB_hydrolase_fold"/>
</dbReference>
<sequence>MALLLYVLVLGQLFHRCWAEALDHTAAKCSKIPAPRVPGAKVLSMSSALRLNHTEPQSSPILDHTIDNINVCEVNVTLRHTGANDTVSVQTWLPVHQWNKRFVAVGGGAWAAGTGLVSLAEPASQGYAASTTDGGLIGSPYSPELWALNADGSVNMDLLTNFASRSIHDMAIVGKAVTASFYSHAAKYSYWNGCSTGGRQGMVAAQKYPKDFDGVLAGSPAIYWTEYVIAELWPQVVMKAENYFPTQCEYEAIVQAGIAACDGLDKVKDNVITQPSHCKFDPFTVVGKKLQCPSAKEEVVINEKLASIVSKIWDGPRDRHGKSLWYGLEIGASLWNLAETGEANGTRFGKPVFVADGWTRFFVKRDPKFDTASVDTDALVQLFRESRETFDEIIGSANPDLSRFKKSGGKLIMWHGLADQLIFPQGSVRYYEEVKRVLGGSKATLDFFRLFLAPGVDHCGYGPTPGAVPSPFNDLVSWVEKGRAPEKIEAKTLPTSAVQFTRKICRYPLVAKYQGWGDKASSDSYKCMRDC</sequence>
<keyword evidence="5 8" id="KW-0378">Hydrolase</keyword>
<comment type="caution">
    <text evidence="9">The sequence shown here is derived from an EMBL/GenBank/DDBJ whole genome shotgun (WGS) entry which is preliminary data.</text>
</comment>
<proteinExistence type="inferred from homology"/>
<dbReference type="InterPro" id="IPR011118">
    <property type="entry name" value="Tannase/feruloyl_esterase"/>
</dbReference>
<evidence type="ECO:0000256" key="5">
    <source>
        <dbReference type="ARBA" id="ARBA00022801"/>
    </source>
</evidence>
<evidence type="ECO:0000256" key="4">
    <source>
        <dbReference type="ARBA" id="ARBA00022729"/>
    </source>
</evidence>
<dbReference type="SUPFAM" id="SSF53474">
    <property type="entry name" value="alpha/beta-Hydrolases"/>
    <property type="match status" value="1"/>
</dbReference>
<evidence type="ECO:0000256" key="6">
    <source>
        <dbReference type="ARBA" id="ARBA00022837"/>
    </source>
</evidence>
<reference evidence="9 10" key="1">
    <citation type="submission" date="2016-01" db="EMBL/GenBank/DDBJ databases">
        <title>Biosynthesis of antibiotic leucinostatins and their inhibition on Phytophthora in bio-control Purpureocillium lilacinum.</title>
        <authorList>
            <person name="Wang G."/>
            <person name="Liu Z."/>
            <person name="Lin R."/>
            <person name="Li E."/>
            <person name="Mao Z."/>
            <person name="Ling J."/>
            <person name="Yin W."/>
            <person name="Xie B."/>
        </authorList>
    </citation>
    <scope>NUCLEOTIDE SEQUENCE [LARGE SCALE GENOMIC DNA]</scope>
    <source>
        <strain evidence="9">PLBJ-1</strain>
    </source>
</reference>
<dbReference type="AlphaFoldDB" id="A0A179HC67"/>
<evidence type="ECO:0000256" key="2">
    <source>
        <dbReference type="ARBA" id="ARBA00022487"/>
    </source>
</evidence>
<feature type="chain" id="PRO_5007950254" description="Carboxylic ester hydrolase" evidence="8">
    <location>
        <begin position="20"/>
        <end position="531"/>
    </location>
</feature>
<organism evidence="9 10">
    <name type="scientific">Purpureocillium lilacinum</name>
    <name type="common">Paecilomyces lilacinus</name>
    <dbReference type="NCBI Taxonomy" id="33203"/>
    <lineage>
        <taxon>Eukaryota</taxon>
        <taxon>Fungi</taxon>
        <taxon>Dikarya</taxon>
        <taxon>Ascomycota</taxon>
        <taxon>Pezizomycotina</taxon>
        <taxon>Sordariomycetes</taxon>
        <taxon>Hypocreomycetidae</taxon>
        <taxon>Hypocreales</taxon>
        <taxon>Ophiocordycipitaceae</taxon>
        <taxon>Purpureocillium</taxon>
    </lineage>
</organism>